<dbReference type="Proteomes" id="UP000219331">
    <property type="component" value="Unassembled WGS sequence"/>
</dbReference>
<evidence type="ECO:0000313" key="2">
    <source>
        <dbReference type="Proteomes" id="UP000219331"/>
    </source>
</evidence>
<dbReference type="AlphaFoldDB" id="A0A285R5A3"/>
<protein>
    <recommendedName>
        <fullName evidence="3">Alpha/beta hydrolase family protein</fullName>
    </recommendedName>
</protein>
<evidence type="ECO:0000313" key="1">
    <source>
        <dbReference type="EMBL" id="SOB89280.1"/>
    </source>
</evidence>
<gene>
    <name evidence="1" type="ORF">SAMN05421512_101189</name>
</gene>
<dbReference type="OrthoDB" id="7247356at2"/>
<name>A0A285R5A3_9HYPH</name>
<keyword evidence="2" id="KW-1185">Reference proteome</keyword>
<evidence type="ECO:0008006" key="3">
    <source>
        <dbReference type="Google" id="ProtNLM"/>
    </source>
</evidence>
<accession>A0A285R5A3</accession>
<proteinExistence type="predicted"/>
<sequence length="193" mass="21532">MVVTFANWIQPGEPRLGFGHGFLASLGYRAIHIVPERNDWYQSDTIEAAVSTARALVGQDFALGYGASMGAFGLANFGDLLDLNAALLFSPQYSIDTNAVPFEWRWKEEAKELSPFPRHRIPIRPQKDNLKVYYDSELLNDVKHVDLIEKHLTISRVECPGAGHNILGTWYKQGRLAETVTSAIETTVNSLTV</sequence>
<dbReference type="EMBL" id="OBML01000001">
    <property type="protein sequence ID" value="SOB89280.1"/>
    <property type="molecule type" value="Genomic_DNA"/>
</dbReference>
<reference evidence="1 2" key="1">
    <citation type="submission" date="2017-08" db="EMBL/GenBank/DDBJ databases">
        <authorList>
            <person name="de Groot N.N."/>
        </authorList>
    </citation>
    <scope>NUCLEOTIDE SEQUENCE [LARGE SCALE GENOMIC DNA]</scope>
    <source>
        <strain evidence="1 2">USBA 352</strain>
    </source>
</reference>
<organism evidence="1 2">
    <name type="scientific">Stappia indica</name>
    <dbReference type="NCBI Taxonomy" id="538381"/>
    <lineage>
        <taxon>Bacteria</taxon>
        <taxon>Pseudomonadati</taxon>
        <taxon>Pseudomonadota</taxon>
        <taxon>Alphaproteobacteria</taxon>
        <taxon>Hyphomicrobiales</taxon>
        <taxon>Stappiaceae</taxon>
        <taxon>Stappia</taxon>
    </lineage>
</organism>
<dbReference type="RefSeq" id="WP_141402527.1">
    <property type="nucleotide sequence ID" value="NZ_OBML01000001.1"/>
</dbReference>